<keyword evidence="1" id="KW-0472">Membrane</keyword>
<keyword evidence="1" id="KW-1133">Transmembrane helix</keyword>
<proteinExistence type="predicted"/>
<protein>
    <recommendedName>
        <fullName evidence="2">PA domain-containing protein</fullName>
    </recommendedName>
</protein>
<dbReference type="Gene3D" id="3.50.30.30">
    <property type="match status" value="1"/>
</dbReference>
<dbReference type="InterPro" id="IPR046450">
    <property type="entry name" value="PA_dom_sf"/>
</dbReference>
<evidence type="ECO:0000313" key="4">
    <source>
        <dbReference type="Proteomes" id="UP000717515"/>
    </source>
</evidence>
<sequence length="313" mass="33791">MVNANTIVVAAFLLIGIMLVSLHFGLSDLSQTLHVDDDSIQQTWTPAQTLASAAGNDTAIWQELEPPQMWSLKLGHKANQTVFYEHAVDFQSLKYGGPSASLNEVEIVEVDNFGCDPMDHEATASRIAIIQEGSKECELWVIASNAAKAGALAVLFYNSPAHDSLLSSPLLPQDWKYGDPLISIPVLSVTHSLGLAFLGKQSNILLSIVTKNMVEEMEEHNGDDTLIGKIVAAWYFIISTIGSTCHYVLDKISAAVTWLWEYSKAATLIVGAALLPIALNTASSLATKTVEFGVRCMLATWAAAFGALELNLT</sequence>
<accession>A0A9P8A512</accession>
<gene>
    <name evidence="3" type="ORF">KVV02_004791</name>
</gene>
<dbReference type="Proteomes" id="UP000717515">
    <property type="component" value="Unassembled WGS sequence"/>
</dbReference>
<evidence type="ECO:0000256" key="1">
    <source>
        <dbReference type="SAM" id="Phobius"/>
    </source>
</evidence>
<dbReference type="EMBL" id="JAIFTL010000147">
    <property type="protein sequence ID" value="KAG9322437.1"/>
    <property type="molecule type" value="Genomic_DNA"/>
</dbReference>
<dbReference type="Pfam" id="PF02225">
    <property type="entry name" value="PA"/>
    <property type="match status" value="1"/>
</dbReference>
<reference evidence="3" key="1">
    <citation type="submission" date="2021-07" db="EMBL/GenBank/DDBJ databases">
        <title>Draft genome of Mortierella alpina, strain LL118, isolated from an aspen leaf litter sample.</title>
        <authorList>
            <person name="Yang S."/>
            <person name="Vinatzer B.A."/>
        </authorList>
    </citation>
    <scope>NUCLEOTIDE SEQUENCE</scope>
    <source>
        <strain evidence="3">LL118</strain>
    </source>
</reference>
<dbReference type="InterPro" id="IPR003137">
    <property type="entry name" value="PA_domain"/>
</dbReference>
<comment type="caution">
    <text evidence="3">The sequence shown here is derived from an EMBL/GenBank/DDBJ whole genome shotgun (WGS) entry which is preliminary data.</text>
</comment>
<evidence type="ECO:0000259" key="2">
    <source>
        <dbReference type="Pfam" id="PF02225"/>
    </source>
</evidence>
<dbReference type="SUPFAM" id="SSF52025">
    <property type="entry name" value="PA domain"/>
    <property type="match status" value="1"/>
</dbReference>
<name>A0A9P8A512_MORAP</name>
<keyword evidence="1" id="KW-0812">Transmembrane</keyword>
<feature type="domain" description="PA" evidence="2">
    <location>
        <begin position="106"/>
        <end position="196"/>
    </location>
</feature>
<dbReference type="AlphaFoldDB" id="A0A9P8A512"/>
<organism evidence="3 4">
    <name type="scientific">Mortierella alpina</name>
    <name type="common">Oleaginous fungus</name>
    <name type="synonym">Mortierella renispora</name>
    <dbReference type="NCBI Taxonomy" id="64518"/>
    <lineage>
        <taxon>Eukaryota</taxon>
        <taxon>Fungi</taxon>
        <taxon>Fungi incertae sedis</taxon>
        <taxon>Mucoromycota</taxon>
        <taxon>Mortierellomycotina</taxon>
        <taxon>Mortierellomycetes</taxon>
        <taxon>Mortierellales</taxon>
        <taxon>Mortierellaceae</taxon>
        <taxon>Mortierella</taxon>
    </lineage>
</organism>
<feature type="transmembrane region" description="Helical" evidence="1">
    <location>
        <begin position="6"/>
        <end position="26"/>
    </location>
</feature>
<evidence type="ECO:0000313" key="3">
    <source>
        <dbReference type="EMBL" id="KAG9322437.1"/>
    </source>
</evidence>